<evidence type="ECO:0000313" key="10">
    <source>
        <dbReference type="Proteomes" id="UP000255165"/>
    </source>
</evidence>
<dbReference type="CDD" id="cd06453">
    <property type="entry name" value="SufS_like"/>
    <property type="match status" value="1"/>
</dbReference>
<proteinExistence type="inferred from homology"/>
<dbReference type="SUPFAM" id="SSF53383">
    <property type="entry name" value="PLP-dependent transferases"/>
    <property type="match status" value="1"/>
</dbReference>
<accession>A0A370NMV8</accession>
<evidence type="ECO:0000313" key="9">
    <source>
        <dbReference type="EMBL" id="RDK06848.1"/>
    </source>
</evidence>
<dbReference type="Pfam" id="PF00266">
    <property type="entry name" value="Aminotran_5"/>
    <property type="match status" value="1"/>
</dbReference>
<organism evidence="9 10">
    <name type="scientific">Cupriavidus lacunae</name>
    <dbReference type="NCBI Taxonomy" id="2666307"/>
    <lineage>
        <taxon>Bacteria</taxon>
        <taxon>Pseudomonadati</taxon>
        <taxon>Pseudomonadota</taxon>
        <taxon>Betaproteobacteria</taxon>
        <taxon>Burkholderiales</taxon>
        <taxon>Burkholderiaceae</taxon>
        <taxon>Cupriavidus</taxon>
    </lineage>
</organism>
<dbReference type="AlphaFoldDB" id="A0A370NMV8"/>
<sequence length="444" mass="47521">MAAVMCENDQADSSSLKALESSPNTRCVFFYEGNVDGSAAIASRTDFPCFDSLSGEHVLFDNAATTQKPAAVIEAVLDQLRGPCASPYRGVHSAAQKAEAALEQARVQVATFLGAAPENIVFCGGCTDGLNHLAWSIGESLIRPGDEVIVTDLEHHSNLLPWQQMCKRKSARLVIAKASESADIEPHSIEKLISSRTRVIALAHVSNITGGIAPIADIAAITCKIGALLVVDGAQGAAHVEFNVPDLGCDFYVCSGHKMYGPPGCGFIWVAPGREQHLLRPWRVGGGSISTINEAGPVFLNFPRSLEGGTPNLPAIVGMGTAATYLQRLGKHRIETYEQSLVRAAVAGLENIELVRLVGAPVRKSSIVSFTVAGAHPHDVASILSERGFATRAGHHCAIPATRRFCPDGSVRISLGVYNTISEVQEFLDTMRQIVEMFRDKERE</sequence>
<dbReference type="InterPro" id="IPR015421">
    <property type="entry name" value="PyrdxlP-dep_Trfase_major"/>
</dbReference>
<comment type="caution">
    <text evidence="9">The sequence shown here is derived from an EMBL/GenBank/DDBJ whole genome shotgun (WGS) entry which is preliminary data.</text>
</comment>
<dbReference type="GO" id="GO:0030170">
    <property type="term" value="F:pyridoxal phosphate binding"/>
    <property type="evidence" value="ECO:0007669"/>
    <property type="project" value="InterPro"/>
</dbReference>
<evidence type="ECO:0000259" key="8">
    <source>
        <dbReference type="Pfam" id="PF00266"/>
    </source>
</evidence>
<dbReference type="Gene3D" id="3.40.640.10">
    <property type="entry name" value="Type I PLP-dependent aspartate aminotransferase-like (Major domain)"/>
    <property type="match status" value="1"/>
</dbReference>
<keyword evidence="10" id="KW-1185">Reference proteome</keyword>
<evidence type="ECO:0000256" key="1">
    <source>
        <dbReference type="ARBA" id="ARBA00001933"/>
    </source>
</evidence>
<name>A0A370NMV8_9BURK</name>
<protein>
    <recommendedName>
        <fullName evidence="3">cysteine desulfurase</fullName>
        <ecNumber evidence="3">2.8.1.7</ecNumber>
    </recommendedName>
</protein>
<dbReference type="GO" id="GO:0006534">
    <property type="term" value="P:cysteine metabolic process"/>
    <property type="evidence" value="ECO:0007669"/>
    <property type="project" value="InterPro"/>
</dbReference>
<dbReference type="GO" id="GO:0031071">
    <property type="term" value="F:cysteine desulfurase activity"/>
    <property type="evidence" value="ECO:0007669"/>
    <property type="project" value="UniProtKB-EC"/>
</dbReference>
<dbReference type="InterPro" id="IPR010970">
    <property type="entry name" value="Cys_dSase_SufS"/>
</dbReference>
<evidence type="ECO:0000256" key="6">
    <source>
        <dbReference type="ARBA" id="ARBA00050776"/>
    </source>
</evidence>
<evidence type="ECO:0000256" key="2">
    <source>
        <dbReference type="ARBA" id="ARBA00010447"/>
    </source>
</evidence>
<comment type="cofactor">
    <cofactor evidence="1 7">
        <name>pyridoxal 5'-phosphate</name>
        <dbReference type="ChEBI" id="CHEBI:597326"/>
    </cofactor>
</comment>
<gene>
    <name evidence="9" type="ORF">DN412_29155</name>
</gene>
<dbReference type="PROSITE" id="PS00595">
    <property type="entry name" value="AA_TRANSFER_CLASS_5"/>
    <property type="match status" value="1"/>
</dbReference>
<dbReference type="Gene3D" id="3.90.1150.10">
    <property type="entry name" value="Aspartate Aminotransferase, domain 1"/>
    <property type="match status" value="1"/>
</dbReference>
<dbReference type="PANTHER" id="PTHR43586">
    <property type="entry name" value="CYSTEINE DESULFURASE"/>
    <property type="match status" value="1"/>
</dbReference>
<dbReference type="EC" id="2.8.1.7" evidence="3"/>
<keyword evidence="4" id="KW-0808">Transferase</keyword>
<dbReference type="InterPro" id="IPR000192">
    <property type="entry name" value="Aminotrans_V_dom"/>
</dbReference>
<evidence type="ECO:0000256" key="3">
    <source>
        <dbReference type="ARBA" id="ARBA00012239"/>
    </source>
</evidence>
<keyword evidence="5" id="KW-0663">Pyridoxal phosphate</keyword>
<dbReference type="InterPro" id="IPR015424">
    <property type="entry name" value="PyrdxlP-dep_Trfase"/>
</dbReference>
<dbReference type="PANTHER" id="PTHR43586:SF8">
    <property type="entry name" value="CYSTEINE DESULFURASE 1, CHLOROPLASTIC"/>
    <property type="match status" value="1"/>
</dbReference>
<feature type="domain" description="Aminotransferase class V" evidence="8">
    <location>
        <begin position="58"/>
        <end position="427"/>
    </location>
</feature>
<comment type="similarity">
    <text evidence="2">Belongs to the class-V pyridoxal-phosphate-dependent aminotransferase family. Csd subfamily.</text>
</comment>
<evidence type="ECO:0000256" key="4">
    <source>
        <dbReference type="ARBA" id="ARBA00022679"/>
    </source>
</evidence>
<dbReference type="InterPro" id="IPR015422">
    <property type="entry name" value="PyrdxlP-dep_Trfase_small"/>
</dbReference>
<evidence type="ECO:0000256" key="5">
    <source>
        <dbReference type="ARBA" id="ARBA00022898"/>
    </source>
</evidence>
<comment type="catalytic activity">
    <reaction evidence="6">
        <text>(sulfur carrier)-H + L-cysteine = (sulfur carrier)-SH + L-alanine</text>
        <dbReference type="Rhea" id="RHEA:43892"/>
        <dbReference type="Rhea" id="RHEA-COMP:14737"/>
        <dbReference type="Rhea" id="RHEA-COMP:14739"/>
        <dbReference type="ChEBI" id="CHEBI:29917"/>
        <dbReference type="ChEBI" id="CHEBI:35235"/>
        <dbReference type="ChEBI" id="CHEBI:57972"/>
        <dbReference type="ChEBI" id="CHEBI:64428"/>
        <dbReference type="EC" id="2.8.1.7"/>
    </reaction>
</comment>
<dbReference type="Proteomes" id="UP000255165">
    <property type="component" value="Unassembled WGS sequence"/>
</dbReference>
<reference evidence="10" key="1">
    <citation type="submission" date="2018-06" db="EMBL/GenBank/DDBJ databases">
        <authorList>
            <person name="Feng T."/>
            <person name="Jeon C.O."/>
        </authorList>
    </citation>
    <scope>NUCLEOTIDE SEQUENCE [LARGE SCALE GENOMIC DNA]</scope>
    <source>
        <strain evidence="10">S23</strain>
    </source>
</reference>
<dbReference type="InterPro" id="IPR020578">
    <property type="entry name" value="Aminotrans_V_PyrdxlP_BS"/>
</dbReference>
<evidence type="ECO:0000256" key="7">
    <source>
        <dbReference type="RuleBase" id="RU004504"/>
    </source>
</evidence>
<dbReference type="EMBL" id="QKWJ01000053">
    <property type="protein sequence ID" value="RDK06848.1"/>
    <property type="molecule type" value="Genomic_DNA"/>
</dbReference>